<proteinExistence type="predicted"/>
<comment type="caution">
    <text evidence="2">The sequence shown here is derived from an EMBL/GenBank/DDBJ whole genome shotgun (WGS) entry which is preliminary data.</text>
</comment>
<keyword evidence="3" id="KW-1185">Reference proteome</keyword>
<evidence type="ECO:0000259" key="1">
    <source>
        <dbReference type="Pfam" id="PF00685"/>
    </source>
</evidence>
<dbReference type="OrthoDB" id="1431437at2"/>
<dbReference type="GO" id="GO:0001517">
    <property type="term" value="F:N-acetylglucosamine 6-O-sulfotransferase activity"/>
    <property type="evidence" value="ECO:0007669"/>
    <property type="project" value="TreeGrafter"/>
</dbReference>
<dbReference type="InterPro" id="IPR027417">
    <property type="entry name" value="P-loop_NTPase"/>
</dbReference>
<dbReference type="SUPFAM" id="SSF52540">
    <property type="entry name" value="P-loop containing nucleoside triphosphate hydrolases"/>
    <property type="match status" value="1"/>
</dbReference>
<dbReference type="PANTHER" id="PTHR10704:SF44">
    <property type="entry name" value="LD35051P-RELATED"/>
    <property type="match status" value="1"/>
</dbReference>
<dbReference type="Gene3D" id="3.40.50.300">
    <property type="entry name" value="P-loop containing nucleotide triphosphate hydrolases"/>
    <property type="match status" value="1"/>
</dbReference>
<dbReference type="PANTHER" id="PTHR10704">
    <property type="entry name" value="CARBOHYDRATE SULFOTRANSFERASE"/>
    <property type="match status" value="1"/>
</dbReference>
<organism evidence="2 3">
    <name type="scientific">Fodinibius salipaludis</name>
    <dbReference type="NCBI Taxonomy" id="2032627"/>
    <lineage>
        <taxon>Bacteria</taxon>
        <taxon>Pseudomonadati</taxon>
        <taxon>Balneolota</taxon>
        <taxon>Balneolia</taxon>
        <taxon>Balneolales</taxon>
        <taxon>Balneolaceae</taxon>
        <taxon>Fodinibius</taxon>
    </lineage>
</organism>
<dbReference type="InterPro" id="IPR000863">
    <property type="entry name" value="Sulfotransferase_dom"/>
</dbReference>
<sequence>MLNLEKVAIFGVPRSGTSWLGQIYNSSPNVAYRYQPIFAYSFDGFLSEDSSSKDIQEFYEELLSTDDSFVCQTKNISGNTTPDFEKEKITHLVWKEVRYLNIIENLIQQSSTKVIGIIRHPCGVLKSWMKAPKEFNEEWDIEEQWQYADKKNKRIHEFYGFEQWIHATEMFRKLETQYPDQFKPVVYETLLEDPASIIEELFNFSGLRYTDQTKSFLIESTRTASDDPYDVYRKEKSGQEWRNELPPSIINEVLHDERFVKLSEYFELEISKS</sequence>
<protein>
    <recommendedName>
        <fullName evidence="1">Sulfotransferase domain-containing protein</fullName>
    </recommendedName>
</protein>
<name>A0A2A2G8L4_9BACT</name>
<dbReference type="EMBL" id="NSKE01000010">
    <property type="protein sequence ID" value="PAU93172.1"/>
    <property type="molecule type" value="Genomic_DNA"/>
</dbReference>
<gene>
    <name evidence="2" type="ORF">CK503_13515</name>
</gene>
<evidence type="ECO:0000313" key="2">
    <source>
        <dbReference type="EMBL" id="PAU93172.1"/>
    </source>
</evidence>
<accession>A0A2A2G8L4</accession>
<dbReference type="AlphaFoldDB" id="A0A2A2G8L4"/>
<dbReference type="RefSeq" id="WP_095607355.1">
    <property type="nucleotide sequence ID" value="NZ_NSKE01000010.1"/>
</dbReference>
<dbReference type="Proteomes" id="UP000218831">
    <property type="component" value="Unassembled WGS sequence"/>
</dbReference>
<feature type="domain" description="Sulfotransferase" evidence="1">
    <location>
        <begin position="5"/>
        <end position="252"/>
    </location>
</feature>
<reference evidence="2 3" key="1">
    <citation type="submission" date="2017-08" db="EMBL/GenBank/DDBJ databases">
        <title>Aliifodinibius alkalisoli sp. nov., isolated from saline alkaline soil.</title>
        <authorList>
            <person name="Liu D."/>
            <person name="Zhang G."/>
        </authorList>
    </citation>
    <scope>NUCLEOTIDE SEQUENCE [LARGE SCALE GENOMIC DNA]</scope>
    <source>
        <strain evidence="2 3">WN023</strain>
    </source>
</reference>
<dbReference type="GO" id="GO:0006044">
    <property type="term" value="P:N-acetylglucosamine metabolic process"/>
    <property type="evidence" value="ECO:0007669"/>
    <property type="project" value="TreeGrafter"/>
</dbReference>
<dbReference type="Pfam" id="PF00685">
    <property type="entry name" value="Sulfotransfer_1"/>
    <property type="match status" value="1"/>
</dbReference>
<evidence type="ECO:0000313" key="3">
    <source>
        <dbReference type="Proteomes" id="UP000218831"/>
    </source>
</evidence>
<dbReference type="GO" id="GO:0006790">
    <property type="term" value="P:sulfur compound metabolic process"/>
    <property type="evidence" value="ECO:0007669"/>
    <property type="project" value="TreeGrafter"/>
</dbReference>
<dbReference type="InterPro" id="IPR051135">
    <property type="entry name" value="Gal/GlcNAc/GalNAc_ST"/>
</dbReference>